<protein>
    <submittedName>
        <fullName evidence="2">Uncharacterized protein</fullName>
    </submittedName>
</protein>
<evidence type="ECO:0000313" key="1">
    <source>
        <dbReference type="Proteomes" id="UP000887574"/>
    </source>
</evidence>
<accession>A0A915E6U6</accession>
<organism evidence="1 2">
    <name type="scientific">Ditylenchus dipsaci</name>
    <dbReference type="NCBI Taxonomy" id="166011"/>
    <lineage>
        <taxon>Eukaryota</taxon>
        <taxon>Metazoa</taxon>
        <taxon>Ecdysozoa</taxon>
        <taxon>Nematoda</taxon>
        <taxon>Chromadorea</taxon>
        <taxon>Rhabditida</taxon>
        <taxon>Tylenchina</taxon>
        <taxon>Tylenchomorpha</taxon>
        <taxon>Sphaerularioidea</taxon>
        <taxon>Anguinidae</taxon>
        <taxon>Anguininae</taxon>
        <taxon>Ditylenchus</taxon>
    </lineage>
</organism>
<sequence>MMSWSTSKIELSARGTLSGVCSPRLRFDRKMRLLRGFIALAASVSTLKSHLESYHEEVSKAIIQQQKVEKKHELTVSEAFALVLSIPCLSLNIFTHAYVR</sequence>
<dbReference type="WBParaSite" id="jg2961">
    <property type="protein sequence ID" value="jg2961"/>
    <property type="gene ID" value="jg2961"/>
</dbReference>
<evidence type="ECO:0000313" key="2">
    <source>
        <dbReference type="WBParaSite" id="jg2961"/>
    </source>
</evidence>
<keyword evidence="1" id="KW-1185">Reference proteome</keyword>
<reference evidence="2" key="1">
    <citation type="submission" date="2022-11" db="UniProtKB">
        <authorList>
            <consortium name="WormBaseParasite"/>
        </authorList>
    </citation>
    <scope>IDENTIFICATION</scope>
</reference>
<proteinExistence type="predicted"/>
<dbReference type="AlphaFoldDB" id="A0A915E6U6"/>
<name>A0A915E6U6_9BILA</name>
<dbReference type="Proteomes" id="UP000887574">
    <property type="component" value="Unplaced"/>
</dbReference>